<reference evidence="2 3" key="1">
    <citation type="submission" date="2018-06" db="EMBL/GenBank/DDBJ databases">
        <title>Genomic Encyclopedia of Type Strains, Phase III (KMG-III): the genomes of soil and plant-associated and newly described type strains.</title>
        <authorList>
            <person name="Whitman W."/>
        </authorList>
    </citation>
    <scope>NUCLEOTIDE SEQUENCE [LARGE SCALE GENOMIC DNA]</scope>
    <source>
        <strain evidence="2 3">CGMCC 1.12504</strain>
    </source>
</reference>
<dbReference type="PROSITE" id="PS50943">
    <property type="entry name" value="HTH_CROC1"/>
    <property type="match status" value="1"/>
</dbReference>
<sequence length="88" mass="9971">MINSISIKEVKIQIGQLCKAKRKEFNLTREQLADALQMSRATIQNIESGKNVTLDNLLKMANHFHLLETIFEGVQSLKHSSSDPLSLY</sequence>
<evidence type="ECO:0000313" key="3">
    <source>
        <dbReference type="Proteomes" id="UP000249518"/>
    </source>
</evidence>
<keyword evidence="2" id="KW-0238">DNA-binding</keyword>
<keyword evidence="3" id="KW-1185">Reference proteome</keyword>
<accession>A0A328WSA4</accession>
<feature type="domain" description="HTH cro/C1-type" evidence="1">
    <location>
        <begin position="19"/>
        <end position="71"/>
    </location>
</feature>
<dbReference type="GO" id="GO:0003677">
    <property type="term" value="F:DNA binding"/>
    <property type="evidence" value="ECO:0007669"/>
    <property type="project" value="UniProtKB-KW"/>
</dbReference>
<dbReference type="CDD" id="cd00093">
    <property type="entry name" value="HTH_XRE"/>
    <property type="match status" value="1"/>
</dbReference>
<dbReference type="Proteomes" id="UP000249518">
    <property type="component" value="Unassembled WGS sequence"/>
</dbReference>
<dbReference type="EMBL" id="QLSV01000006">
    <property type="protein sequence ID" value="RAR48026.1"/>
    <property type="molecule type" value="Genomic_DNA"/>
</dbReference>
<dbReference type="InterPro" id="IPR001387">
    <property type="entry name" value="Cro/C1-type_HTH"/>
</dbReference>
<evidence type="ECO:0000259" key="1">
    <source>
        <dbReference type="PROSITE" id="PS50943"/>
    </source>
</evidence>
<dbReference type="Gene3D" id="1.10.260.40">
    <property type="entry name" value="lambda repressor-like DNA-binding domains"/>
    <property type="match status" value="1"/>
</dbReference>
<dbReference type="AlphaFoldDB" id="A0A328WSA4"/>
<comment type="caution">
    <text evidence="2">The sequence shown here is derived from an EMBL/GenBank/DDBJ whole genome shotgun (WGS) entry which is preliminary data.</text>
</comment>
<proteinExistence type="predicted"/>
<name>A0A328WSA4_9FLAO</name>
<dbReference type="SUPFAM" id="SSF47413">
    <property type="entry name" value="lambda repressor-like DNA-binding domains"/>
    <property type="match status" value="1"/>
</dbReference>
<protein>
    <submittedName>
        <fullName evidence="2">DNA-binding XRE family transcriptional regulator</fullName>
    </submittedName>
</protein>
<dbReference type="Pfam" id="PF01381">
    <property type="entry name" value="HTH_3"/>
    <property type="match status" value="1"/>
</dbReference>
<dbReference type="OrthoDB" id="773007at2"/>
<evidence type="ECO:0000313" key="2">
    <source>
        <dbReference type="EMBL" id="RAR48026.1"/>
    </source>
</evidence>
<dbReference type="SMART" id="SM00530">
    <property type="entry name" value="HTH_XRE"/>
    <property type="match status" value="1"/>
</dbReference>
<organism evidence="2 3">
    <name type="scientific">Flavobacterium lacus</name>
    <dbReference type="NCBI Taxonomy" id="1353778"/>
    <lineage>
        <taxon>Bacteria</taxon>
        <taxon>Pseudomonadati</taxon>
        <taxon>Bacteroidota</taxon>
        <taxon>Flavobacteriia</taxon>
        <taxon>Flavobacteriales</taxon>
        <taxon>Flavobacteriaceae</taxon>
        <taxon>Flavobacterium</taxon>
    </lineage>
</organism>
<gene>
    <name evidence="2" type="ORF">B0I10_10626</name>
</gene>
<dbReference type="RefSeq" id="WP_112085862.1">
    <property type="nucleotide sequence ID" value="NZ_QLSV01000006.1"/>
</dbReference>
<dbReference type="InterPro" id="IPR010982">
    <property type="entry name" value="Lambda_DNA-bd_dom_sf"/>
</dbReference>